<protein>
    <submittedName>
        <fullName evidence="4">BnaC06g18690D protein</fullName>
    </submittedName>
</protein>
<accession>A0A078IEY3</accession>
<evidence type="ECO:0000256" key="1">
    <source>
        <dbReference type="ARBA" id="ARBA00007769"/>
    </source>
</evidence>
<comment type="similarity">
    <text evidence="1">Belongs to the isocitrate and isopropylmalate dehydrogenases family.</text>
</comment>
<dbReference type="PANTHER" id="PTHR11835">
    <property type="entry name" value="DECARBOXYLATING DEHYDROGENASES-ISOCITRATE, ISOPROPYLMALATE, TARTRATE"/>
    <property type="match status" value="1"/>
</dbReference>
<dbReference type="AlphaFoldDB" id="A0A078IEY3"/>
<name>A0A078IEY3_BRANA</name>
<evidence type="ECO:0000256" key="3">
    <source>
        <dbReference type="SAM" id="MobiDB-lite"/>
    </source>
</evidence>
<dbReference type="GO" id="GO:0016491">
    <property type="term" value="F:oxidoreductase activity"/>
    <property type="evidence" value="ECO:0007669"/>
    <property type="project" value="UniProtKB-KW"/>
</dbReference>
<dbReference type="SUPFAM" id="SSF53659">
    <property type="entry name" value="Isocitrate/Isopropylmalate dehydrogenase-like"/>
    <property type="match status" value="1"/>
</dbReference>
<feature type="region of interest" description="Disordered" evidence="3">
    <location>
        <begin position="1"/>
        <end position="31"/>
    </location>
</feature>
<sequence>MGINMSRQSNSHHDTGMAKPQPSLLAGTGPRGLVVKEPRLSCSIGEDGAALAEVVHDSMHDLTGNMLRHPKLNEKAEKIHKTVVDTVAEGKHRTVDLGGTSTTTEFTNSICDHLLNQ</sequence>
<dbReference type="PaxDb" id="3708-A0A078IEY3"/>
<dbReference type="EMBL" id="LK032778">
    <property type="protein sequence ID" value="CDY48551.1"/>
    <property type="molecule type" value="Genomic_DNA"/>
</dbReference>
<evidence type="ECO:0000256" key="2">
    <source>
        <dbReference type="ARBA" id="ARBA00023002"/>
    </source>
</evidence>
<dbReference type="STRING" id="3708.A0A078IEY3"/>
<evidence type="ECO:0000313" key="5">
    <source>
        <dbReference type="Proteomes" id="UP000028999"/>
    </source>
</evidence>
<dbReference type="PANTHER" id="PTHR11835:SF34">
    <property type="entry name" value="ISOCITRATE DEHYDROGENASE [NAD] SUBUNIT ALPHA, MITOCHONDRIAL"/>
    <property type="match status" value="1"/>
</dbReference>
<evidence type="ECO:0000313" key="4">
    <source>
        <dbReference type="EMBL" id="CDY48551.1"/>
    </source>
</evidence>
<dbReference type="Proteomes" id="UP000028999">
    <property type="component" value="Unassembled WGS sequence"/>
</dbReference>
<gene>
    <name evidence="4" type="primary">BnaC06g18690D</name>
    <name evidence="4" type="ORF">GSBRNA2T00091278001</name>
</gene>
<keyword evidence="2" id="KW-0560">Oxidoreductase</keyword>
<organism evidence="4 5">
    <name type="scientific">Brassica napus</name>
    <name type="common">Rape</name>
    <dbReference type="NCBI Taxonomy" id="3708"/>
    <lineage>
        <taxon>Eukaryota</taxon>
        <taxon>Viridiplantae</taxon>
        <taxon>Streptophyta</taxon>
        <taxon>Embryophyta</taxon>
        <taxon>Tracheophyta</taxon>
        <taxon>Spermatophyta</taxon>
        <taxon>Magnoliopsida</taxon>
        <taxon>eudicotyledons</taxon>
        <taxon>Gunneridae</taxon>
        <taxon>Pentapetalae</taxon>
        <taxon>rosids</taxon>
        <taxon>malvids</taxon>
        <taxon>Brassicales</taxon>
        <taxon>Brassicaceae</taxon>
        <taxon>Brassiceae</taxon>
        <taxon>Brassica</taxon>
    </lineage>
</organism>
<dbReference type="Gene3D" id="3.40.718.10">
    <property type="entry name" value="Isopropylmalate Dehydrogenase"/>
    <property type="match status" value="1"/>
</dbReference>
<dbReference type="OMA" id="HDTGMAK"/>
<reference evidence="4 5" key="1">
    <citation type="journal article" date="2014" name="Science">
        <title>Plant genetics. Early allopolyploid evolution in the post-Neolithic Brassica napus oilseed genome.</title>
        <authorList>
            <person name="Chalhoub B."/>
            <person name="Denoeud F."/>
            <person name="Liu S."/>
            <person name="Parkin I.A."/>
            <person name="Tang H."/>
            <person name="Wang X."/>
            <person name="Chiquet J."/>
            <person name="Belcram H."/>
            <person name="Tong C."/>
            <person name="Samans B."/>
            <person name="Correa M."/>
            <person name="Da Silva C."/>
            <person name="Just J."/>
            <person name="Falentin C."/>
            <person name="Koh C.S."/>
            <person name="Le Clainche I."/>
            <person name="Bernard M."/>
            <person name="Bento P."/>
            <person name="Noel B."/>
            <person name="Labadie K."/>
            <person name="Alberti A."/>
            <person name="Charles M."/>
            <person name="Arnaud D."/>
            <person name="Guo H."/>
            <person name="Daviaud C."/>
            <person name="Alamery S."/>
            <person name="Jabbari K."/>
            <person name="Zhao M."/>
            <person name="Edger P.P."/>
            <person name="Chelaifa H."/>
            <person name="Tack D."/>
            <person name="Lassalle G."/>
            <person name="Mestiri I."/>
            <person name="Schnel N."/>
            <person name="Le Paslier M.C."/>
            <person name="Fan G."/>
            <person name="Renault V."/>
            <person name="Bayer P.E."/>
            <person name="Golicz A.A."/>
            <person name="Manoli S."/>
            <person name="Lee T.H."/>
            <person name="Thi V.H."/>
            <person name="Chalabi S."/>
            <person name="Hu Q."/>
            <person name="Fan C."/>
            <person name="Tollenaere R."/>
            <person name="Lu Y."/>
            <person name="Battail C."/>
            <person name="Shen J."/>
            <person name="Sidebottom C.H."/>
            <person name="Wang X."/>
            <person name="Canaguier A."/>
            <person name="Chauveau A."/>
            <person name="Berard A."/>
            <person name="Deniot G."/>
            <person name="Guan M."/>
            <person name="Liu Z."/>
            <person name="Sun F."/>
            <person name="Lim Y.P."/>
            <person name="Lyons E."/>
            <person name="Town C.D."/>
            <person name="Bancroft I."/>
            <person name="Wang X."/>
            <person name="Meng J."/>
            <person name="Ma J."/>
            <person name="Pires J.C."/>
            <person name="King G.J."/>
            <person name="Brunel D."/>
            <person name="Delourme R."/>
            <person name="Renard M."/>
            <person name="Aury J.M."/>
            <person name="Adams K.L."/>
            <person name="Batley J."/>
            <person name="Snowdon R.J."/>
            <person name="Tost J."/>
            <person name="Edwards D."/>
            <person name="Zhou Y."/>
            <person name="Hua W."/>
            <person name="Sharpe A.G."/>
            <person name="Paterson A.H."/>
            <person name="Guan C."/>
            <person name="Wincker P."/>
        </authorList>
    </citation>
    <scope>NUCLEOTIDE SEQUENCE [LARGE SCALE GENOMIC DNA]</scope>
    <source>
        <strain evidence="5">cv. Darmor-bzh</strain>
    </source>
</reference>
<dbReference type="Gramene" id="CDY48551">
    <property type="protein sequence ID" value="CDY48551"/>
    <property type="gene ID" value="GSBRNA2T00091278001"/>
</dbReference>
<keyword evidence="5" id="KW-1185">Reference proteome</keyword>
<proteinExistence type="inferred from homology"/>